<dbReference type="InterPro" id="IPR013517">
    <property type="entry name" value="FG-GAP"/>
</dbReference>
<keyword evidence="1 4" id="KW-0732">Signal</keyword>
<sequence length="723" mass="76898">MTNKINRTLHGCMVIISLVLTTAMASQDHQNNFAAITQLEKLFDPAGQAEDFFGQAISVDGDRMAIGANQAIVEGDRTGAVYVFEFDGSNWQQMIRLTAAEPGVNDGFGKSVSLEGDRLLVGAPAATDGLTGGIGAFYVFEFDGTNWLEMDKLHASDKASFDLFGNSVSLSGDRALIGAHRNDDAGTSSGSAYVFEFDGTDWTEMEKLTAADAAAGDSFGFSVALEANTAFVAAHLDHSDTEADMGTVYVFDLVNGDWVESQALRGSDTSGGDQFGYSIRTDNNQLIVGAPRHDAVNVDSGAAYVFQSLGGSSWLETGQLLADDGVASDYFGWSVAISGNRTLVGAFGNDDDGISSGSAYGFYHNGDNWVQSNLLLANDGTPRVNDQLGNAVALSAGTAVVGAYKDDAQEASSAHDSGAAYVFDIDLLPSAVDDAATGIEDDDLVIDVTQNDTDSDGGPMIIVGLTQPDFGTASVQNNEVVYTPADDYCNDNQNADQFSYELNGGAQGMVQVTVVCVNDAPSFAVTGDVLAANNLNDQNQLWVDAFAFDLNFGPADEDWQQVLDFHLTVVADTNAVIQDIDVNDAGQLFVGFTANYGSALVQISMQDNGGTANQGDDTSGLIEFMITRSDLIFLSGFEGLQNLTNLNAFLLKIQPLPQPIYNPENDNLAYMGHTFSLRGHGNSQLTEQRIIEWMTAILVDQFPLDDFDGDGLFNAFDATPVPN</sequence>
<evidence type="ECO:0000256" key="4">
    <source>
        <dbReference type="SAM" id="SignalP"/>
    </source>
</evidence>
<protein>
    <submittedName>
        <fullName evidence="5">Ig-like domain-containing protein</fullName>
    </submittedName>
</protein>
<dbReference type="InterPro" id="IPR028994">
    <property type="entry name" value="Integrin_alpha_N"/>
</dbReference>
<dbReference type="EMBL" id="JBHRTS010000001">
    <property type="protein sequence ID" value="MFC3192620.1"/>
    <property type="molecule type" value="Genomic_DNA"/>
</dbReference>
<dbReference type="InterPro" id="IPR013519">
    <property type="entry name" value="Int_alpha_beta-p"/>
</dbReference>
<keyword evidence="2" id="KW-0677">Repeat</keyword>
<keyword evidence="6" id="KW-1185">Reference proteome</keyword>
<evidence type="ECO:0000313" key="5">
    <source>
        <dbReference type="EMBL" id="MFC3192620.1"/>
    </source>
</evidence>
<dbReference type="Gene3D" id="2.60.40.3440">
    <property type="match status" value="1"/>
</dbReference>
<dbReference type="Pfam" id="PF17963">
    <property type="entry name" value="Big_9"/>
    <property type="match status" value="1"/>
</dbReference>
<dbReference type="SUPFAM" id="SSF50965">
    <property type="entry name" value="Galactose oxidase, central domain"/>
    <property type="match status" value="1"/>
</dbReference>
<dbReference type="Gene3D" id="2.130.10.130">
    <property type="entry name" value="Integrin alpha, N-terminal"/>
    <property type="match status" value="2"/>
</dbReference>
<evidence type="ECO:0000256" key="1">
    <source>
        <dbReference type="ARBA" id="ARBA00022729"/>
    </source>
</evidence>
<feature type="signal peptide" evidence="4">
    <location>
        <begin position="1"/>
        <end position="25"/>
    </location>
</feature>
<organism evidence="5 6">
    <name type="scientific">Marinicella sediminis</name>
    <dbReference type="NCBI Taxonomy" id="1792834"/>
    <lineage>
        <taxon>Bacteria</taxon>
        <taxon>Pseudomonadati</taxon>
        <taxon>Pseudomonadota</taxon>
        <taxon>Gammaproteobacteria</taxon>
        <taxon>Lysobacterales</taxon>
        <taxon>Marinicellaceae</taxon>
        <taxon>Marinicella</taxon>
    </lineage>
</organism>
<accession>A0ABV7J3A3</accession>
<proteinExistence type="predicted"/>
<dbReference type="Pfam" id="PF14312">
    <property type="entry name" value="FG-GAP_2"/>
    <property type="match status" value="7"/>
</dbReference>
<comment type="caution">
    <text evidence="5">The sequence shown here is derived from an EMBL/GenBank/DDBJ whole genome shotgun (WGS) entry which is preliminary data.</text>
</comment>
<dbReference type="PROSITE" id="PS51470">
    <property type="entry name" value="FG_GAP"/>
    <property type="match status" value="1"/>
</dbReference>
<gene>
    <name evidence="5" type="ORF">ACFODZ_00070</name>
</gene>
<keyword evidence="3" id="KW-0325">Glycoprotein</keyword>
<dbReference type="SMART" id="SM00191">
    <property type="entry name" value="Int_alpha"/>
    <property type="match status" value="4"/>
</dbReference>
<reference evidence="6" key="1">
    <citation type="journal article" date="2019" name="Int. J. Syst. Evol. Microbiol.">
        <title>The Global Catalogue of Microorganisms (GCM) 10K type strain sequencing project: providing services to taxonomists for standard genome sequencing and annotation.</title>
        <authorList>
            <consortium name="The Broad Institute Genomics Platform"/>
            <consortium name="The Broad Institute Genome Sequencing Center for Infectious Disease"/>
            <person name="Wu L."/>
            <person name="Ma J."/>
        </authorList>
    </citation>
    <scope>NUCLEOTIDE SEQUENCE [LARGE SCALE GENOMIC DNA]</scope>
    <source>
        <strain evidence="6">KCTC 42953</strain>
    </source>
</reference>
<evidence type="ECO:0000256" key="2">
    <source>
        <dbReference type="ARBA" id="ARBA00022737"/>
    </source>
</evidence>
<evidence type="ECO:0000256" key="3">
    <source>
        <dbReference type="ARBA" id="ARBA00023180"/>
    </source>
</evidence>
<feature type="chain" id="PRO_5045652165" evidence="4">
    <location>
        <begin position="26"/>
        <end position="723"/>
    </location>
</feature>
<name>A0ABV7J3A3_9GAMM</name>
<evidence type="ECO:0000313" key="6">
    <source>
        <dbReference type="Proteomes" id="UP001595533"/>
    </source>
</evidence>
<dbReference type="PANTHER" id="PTHR36220:SF1">
    <property type="entry name" value="GAMMA TUBULIN COMPLEX COMPONENT C-TERMINAL DOMAIN-CONTAINING PROTEIN"/>
    <property type="match status" value="1"/>
</dbReference>
<dbReference type="PANTHER" id="PTHR36220">
    <property type="entry name" value="UNNAMED PRODUCT"/>
    <property type="match status" value="1"/>
</dbReference>
<dbReference type="Proteomes" id="UP001595533">
    <property type="component" value="Unassembled WGS sequence"/>
</dbReference>
<dbReference type="InterPro" id="IPR011043">
    <property type="entry name" value="Gal_Oxase/kelch_b-propeller"/>
</dbReference>
<dbReference type="RefSeq" id="WP_077412843.1">
    <property type="nucleotide sequence ID" value="NZ_JBHRTS010000001.1"/>
</dbReference>